<sequence>MHDSFTSEEKQDRREIYRKLQKHCQESKQRGHDEDDNLSLLEETNNETSYRSFRQSSHSSPSEYEQDGSEYDQDDYTEEELVTEEDYEAMNQALSSPPVAWWQMRKQWQNKSNVAKLLGRFAASEEEEGHNNGVGLDSSYRPGTLTAATTMEGEVVSHPVMLADPQSMGYDAGAFWQNPFADEKDRRNKGKYRHMIMYVPRSVVHKRRVHQMSYIAGAICTIILVVFFLEQRKLSNYAMVDSPMSLSAYLAGEQMNPEERTSVENIQLLPVPKATRKKMHEKNLVMGGEALRSAADFTSSSVEMHVSHRYNSLRQLLVSQGITPEEEFDYPSTPQAQALHWMAYQDLHPGLDLGFGHDEYAAKKMIQRYALAVTYYATNGPGWHNQINFLSDKDECEWNAITKEEGYFIGAGDCDDHGFITALALWSNNLVGALPEELGTLSTITTFSLYDNNMRGPPPRILRKLHGLKILYLNKNQFIGNLDYMCDLGIETMKADCGEIGGVTCSCCTGCGWNMHQERPLRLEHGKNP</sequence>
<gene>
    <name evidence="4" type="ORF">ACHAWO_001599</name>
</gene>
<feature type="compositionally biased region" description="Low complexity" evidence="2">
    <location>
        <begin position="49"/>
        <end position="62"/>
    </location>
</feature>
<comment type="caution">
    <text evidence="4">The sequence shown here is derived from an EMBL/GenBank/DDBJ whole genome shotgun (WGS) entry which is preliminary data.</text>
</comment>
<accession>A0ABD3P0F7</accession>
<proteinExistence type="predicted"/>
<reference evidence="4 5" key="1">
    <citation type="submission" date="2024-10" db="EMBL/GenBank/DDBJ databases">
        <title>Updated reference genomes for cyclostephanoid diatoms.</title>
        <authorList>
            <person name="Roberts W.R."/>
            <person name="Alverson A.J."/>
        </authorList>
    </citation>
    <scope>NUCLEOTIDE SEQUENCE [LARGE SCALE GENOMIC DNA]</scope>
    <source>
        <strain evidence="4 5">AJA010-31</strain>
    </source>
</reference>
<organism evidence="4 5">
    <name type="scientific">Cyclotella atomus</name>
    <dbReference type="NCBI Taxonomy" id="382360"/>
    <lineage>
        <taxon>Eukaryota</taxon>
        <taxon>Sar</taxon>
        <taxon>Stramenopiles</taxon>
        <taxon>Ochrophyta</taxon>
        <taxon>Bacillariophyta</taxon>
        <taxon>Coscinodiscophyceae</taxon>
        <taxon>Thalassiosirophycidae</taxon>
        <taxon>Stephanodiscales</taxon>
        <taxon>Stephanodiscaceae</taxon>
        <taxon>Cyclotella</taxon>
    </lineage>
</organism>
<protein>
    <submittedName>
        <fullName evidence="4">Uncharacterized protein</fullName>
    </submittedName>
</protein>
<name>A0ABD3P0F7_9STRA</name>
<evidence type="ECO:0000313" key="4">
    <source>
        <dbReference type="EMBL" id="KAL3781659.1"/>
    </source>
</evidence>
<feature type="compositionally biased region" description="Basic and acidic residues" evidence="2">
    <location>
        <begin position="1"/>
        <end position="33"/>
    </location>
</feature>
<keyword evidence="3" id="KW-1133">Transmembrane helix</keyword>
<dbReference type="AlphaFoldDB" id="A0ABD3P0F7"/>
<keyword evidence="5" id="KW-1185">Reference proteome</keyword>
<keyword evidence="3" id="KW-0472">Membrane</keyword>
<dbReference type="PANTHER" id="PTHR47988">
    <property type="entry name" value="SOMATIC EMBRYOGENESIS RECEPTOR KINASE 1"/>
    <property type="match status" value="1"/>
</dbReference>
<keyword evidence="3" id="KW-0812">Transmembrane</keyword>
<keyword evidence="1" id="KW-0732">Signal</keyword>
<dbReference type="Gene3D" id="3.80.10.10">
    <property type="entry name" value="Ribonuclease Inhibitor"/>
    <property type="match status" value="1"/>
</dbReference>
<feature type="region of interest" description="Disordered" evidence="2">
    <location>
        <begin position="1"/>
        <end position="77"/>
    </location>
</feature>
<dbReference type="EMBL" id="JALLPJ020000835">
    <property type="protein sequence ID" value="KAL3781659.1"/>
    <property type="molecule type" value="Genomic_DNA"/>
</dbReference>
<feature type="compositionally biased region" description="Acidic residues" evidence="2">
    <location>
        <begin position="64"/>
        <end position="77"/>
    </location>
</feature>
<dbReference type="SUPFAM" id="SSF52058">
    <property type="entry name" value="L domain-like"/>
    <property type="match status" value="1"/>
</dbReference>
<evidence type="ECO:0000256" key="1">
    <source>
        <dbReference type="ARBA" id="ARBA00022729"/>
    </source>
</evidence>
<feature type="transmembrane region" description="Helical" evidence="3">
    <location>
        <begin position="212"/>
        <end position="229"/>
    </location>
</feature>
<evidence type="ECO:0000313" key="5">
    <source>
        <dbReference type="Proteomes" id="UP001530400"/>
    </source>
</evidence>
<dbReference type="InterPro" id="IPR032675">
    <property type="entry name" value="LRR_dom_sf"/>
</dbReference>
<evidence type="ECO:0000256" key="2">
    <source>
        <dbReference type="SAM" id="MobiDB-lite"/>
    </source>
</evidence>
<dbReference type="Proteomes" id="UP001530400">
    <property type="component" value="Unassembled WGS sequence"/>
</dbReference>
<evidence type="ECO:0000256" key="3">
    <source>
        <dbReference type="SAM" id="Phobius"/>
    </source>
</evidence>